<evidence type="ECO:0000313" key="3">
    <source>
        <dbReference type="EMBL" id="UZP74983.1"/>
    </source>
</evidence>
<keyword evidence="3" id="KW-0808">Transferase</keyword>
<dbReference type="Proteomes" id="UP001317963">
    <property type="component" value="Chromosome"/>
</dbReference>
<dbReference type="InterPro" id="IPR016980">
    <property type="entry name" value="S-AdoMet-dep_MeTrfase_Alr7345"/>
</dbReference>
<gene>
    <name evidence="3" type="ORF">E0F26_09660</name>
</gene>
<feature type="chain" id="PRO_5046447525" evidence="1">
    <location>
        <begin position="18"/>
        <end position="277"/>
    </location>
</feature>
<sequence length="277" mass="30442">MRWLTLLLIAIAPSVFADGHHSAHVSLDWDAALTGEHRSDANKARDAHRHPQETLQFFGLKPNMTVLEVSPGGGWYTEVLAPLLAEQGRLVAGHGSPNGSAYSRRSLGRYLQKLGENHDVYASVDVRVMQPPQTPIDVTAESIDLAVVFRNVHSWLRADNAEAALADIFRSLKPGGTLGIVQHRGVEGTTLEDMKRKAYVPESKVISLAQAAGFVLDAKSEINANQKDTKDYPRGVWTLPPSFTEGDKDRKRYAAIGESDRMTLRFKKPQKAIGLGK</sequence>
<dbReference type="Pfam" id="PF08241">
    <property type="entry name" value="Methyltransf_11"/>
    <property type="match status" value="1"/>
</dbReference>
<evidence type="ECO:0000256" key="1">
    <source>
        <dbReference type="SAM" id="SignalP"/>
    </source>
</evidence>
<dbReference type="InterPro" id="IPR029063">
    <property type="entry name" value="SAM-dependent_MTases_sf"/>
</dbReference>
<keyword evidence="3" id="KW-0489">Methyltransferase</keyword>
<dbReference type="InterPro" id="IPR013216">
    <property type="entry name" value="Methyltransf_11"/>
</dbReference>
<evidence type="ECO:0000259" key="2">
    <source>
        <dbReference type="Pfam" id="PF08241"/>
    </source>
</evidence>
<evidence type="ECO:0000313" key="4">
    <source>
        <dbReference type="Proteomes" id="UP001317963"/>
    </source>
</evidence>
<feature type="domain" description="Methyltransferase type 11" evidence="2">
    <location>
        <begin position="67"/>
        <end position="178"/>
    </location>
</feature>
<proteinExistence type="predicted"/>
<accession>A0ABY6Q9B4</accession>
<dbReference type="SUPFAM" id="SSF53335">
    <property type="entry name" value="S-adenosyl-L-methionine-dependent methyltransferases"/>
    <property type="match status" value="1"/>
</dbReference>
<dbReference type="PIRSF" id="PIRSF031679">
    <property type="entry name" value="Mtase_Alr7345_prd"/>
    <property type="match status" value="1"/>
</dbReference>
<keyword evidence="4" id="KW-1185">Reference proteome</keyword>
<dbReference type="EMBL" id="CP036501">
    <property type="protein sequence ID" value="UZP74983.1"/>
    <property type="molecule type" value="Genomic_DNA"/>
</dbReference>
<dbReference type="GO" id="GO:0008168">
    <property type="term" value="F:methyltransferase activity"/>
    <property type="evidence" value="ECO:0007669"/>
    <property type="project" value="UniProtKB-KW"/>
</dbReference>
<reference evidence="3 4" key="1">
    <citation type="submission" date="2019-02" db="EMBL/GenBank/DDBJ databases">
        <title>Halieaceae_genomes.</title>
        <authorList>
            <person name="Li S.-H."/>
        </authorList>
    </citation>
    <scope>NUCLEOTIDE SEQUENCE [LARGE SCALE GENOMIC DNA]</scope>
    <source>
        <strain evidence="3 4">JH123</strain>
    </source>
</reference>
<dbReference type="GO" id="GO:0032259">
    <property type="term" value="P:methylation"/>
    <property type="evidence" value="ECO:0007669"/>
    <property type="project" value="UniProtKB-KW"/>
</dbReference>
<dbReference type="Gene3D" id="3.40.50.150">
    <property type="entry name" value="Vaccinia Virus protein VP39"/>
    <property type="match status" value="1"/>
</dbReference>
<name>A0ABY6Q9B4_9GAMM</name>
<organism evidence="3 4">
    <name type="scientific">Candidatus Paraluminiphilus aquimaris</name>
    <dbReference type="NCBI Taxonomy" id="2518994"/>
    <lineage>
        <taxon>Bacteria</taxon>
        <taxon>Pseudomonadati</taxon>
        <taxon>Pseudomonadota</taxon>
        <taxon>Gammaproteobacteria</taxon>
        <taxon>Cellvibrionales</taxon>
        <taxon>Halieaceae</taxon>
        <taxon>Candidatus Paraluminiphilus</taxon>
    </lineage>
</organism>
<keyword evidence="1" id="KW-0732">Signal</keyword>
<protein>
    <submittedName>
        <fullName evidence="3">Methyltransferase domain-containing protein</fullName>
    </submittedName>
</protein>
<feature type="signal peptide" evidence="1">
    <location>
        <begin position="1"/>
        <end position="17"/>
    </location>
</feature>
<dbReference type="RefSeq" id="WP_279241451.1">
    <property type="nucleotide sequence ID" value="NZ_CP036501.1"/>
</dbReference>